<accession>A0A835PU48</accession>
<dbReference type="SUPFAM" id="SSF81296">
    <property type="entry name" value="E set domains"/>
    <property type="match status" value="2"/>
</dbReference>
<dbReference type="PROSITE" id="PS50194">
    <property type="entry name" value="FILAMIN_REPEAT"/>
    <property type="match status" value="1"/>
</dbReference>
<evidence type="ECO:0000256" key="4">
    <source>
        <dbReference type="SAM" id="SignalP"/>
    </source>
</evidence>
<comment type="caution">
    <text evidence="6">The sequence shown here is derived from an EMBL/GenBank/DDBJ whole genome shotgun (WGS) entry which is preliminary data.</text>
</comment>
<dbReference type="Pfam" id="PF17963">
    <property type="entry name" value="Big_9"/>
    <property type="match status" value="1"/>
</dbReference>
<dbReference type="InterPro" id="IPR056434">
    <property type="entry name" value="Ig_GEX2_N"/>
</dbReference>
<keyword evidence="7" id="KW-1185">Reference proteome</keyword>
<keyword evidence="3" id="KW-0812">Transmembrane</keyword>
<feature type="transmembrane region" description="Helical" evidence="3">
    <location>
        <begin position="1012"/>
        <end position="1039"/>
    </location>
</feature>
<dbReference type="InterPro" id="IPR044801">
    <property type="entry name" value="Filamin"/>
</dbReference>
<evidence type="ECO:0000313" key="6">
    <source>
        <dbReference type="EMBL" id="KAG0457293.1"/>
    </source>
</evidence>
<keyword evidence="3" id="KW-1133">Transmembrane helix</keyword>
<dbReference type="InterPro" id="IPR013783">
    <property type="entry name" value="Ig-like_fold"/>
</dbReference>
<dbReference type="PANTHER" id="PTHR38537:SF8">
    <property type="entry name" value="FILAMIN-A"/>
    <property type="match status" value="1"/>
</dbReference>
<protein>
    <recommendedName>
        <fullName evidence="5">GEX2 N-terminal Ig-like domain-containing protein</fullName>
    </recommendedName>
</protein>
<proteinExistence type="predicted"/>
<gene>
    <name evidence="6" type="ORF">HPP92_022450</name>
</gene>
<dbReference type="Gene3D" id="2.60.40.10">
    <property type="entry name" value="Immunoglobulins"/>
    <property type="match status" value="2"/>
</dbReference>
<feature type="signal peptide" evidence="4">
    <location>
        <begin position="1"/>
        <end position="26"/>
    </location>
</feature>
<feature type="domain" description="GEX2 N-terminal Ig-like" evidence="5">
    <location>
        <begin position="41"/>
        <end position="142"/>
    </location>
</feature>
<dbReference type="GO" id="GO:0048235">
    <property type="term" value="P:pollen sperm cell differentiation"/>
    <property type="evidence" value="ECO:0007669"/>
    <property type="project" value="TreeGrafter"/>
</dbReference>
<feature type="domain" description="GEX2 N-terminal Ig-like" evidence="5">
    <location>
        <begin position="150"/>
        <end position="254"/>
    </location>
</feature>
<feature type="repeat" description="Filamin" evidence="2">
    <location>
        <begin position="574"/>
        <end position="612"/>
    </location>
</feature>
<evidence type="ECO:0000256" key="1">
    <source>
        <dbReference type="ARBA" id="ARBA00022737"/>
    </source>
</evidence>
<dbReference type="GO" id="GO:0030036">
    <property type="term" value="P:actin cytoskeleton organization"/>
    <property type="evidence" value="ECO:0007669"/>
    <property type="project" value="InterPro"/>
</dbReference>
<keyword evidence="4" id="KW-0732">Signal</keyword>
<keyword evidence="1" id="KW-0677">Repeat</keyword>
<dbReference type="OrthoDB" id="677667at2759"/>
<feature type="chain" id="PRO_5032870890" description="GEX2 N-terminal Ig-like domain-containing protein" evidence="4">
    <location>
        <begin position="27"/>
        <end position="1132"/>
    </location>
</feature>
<evidence type="ECO:0000259" key="5">
    <source>
        <dbReference type="Pfam" id="PF23616"/>
    </source>
</evidence>
<dbReference type="InterPro" id="IPR017868">
    <property type="entry name" value="Filamin/ABP280_repeat-like"/>
</dbReference>
<evidence type="ECO:0000256" key="2">
    <source>
        <dbReference type="PROSITE-ProRule" id="PRU00087"/>
    </source>
</evidence>
<dbReference type="GO" id="GO:0051015">
    <property type="term" value="F:actin filament binding"/>
    <property type="evidence" value="ECO:0007669"/>
    <property type="project" value="InterPro"/>
</dbReference>
<dbReference type="Proteomes" id="UP000636800">
    <property type="component" value="Chromosome 12"/>
</dbReference>
<keyword evidence="3" id="KW-0472">Membrane</keyword>
<dbReference type="PANTHER" id="PTHR38537">
    <property type="entry name" value="JITTERBUG, ISOFORM N"/>
    <property type="match status" value="1"/>
</dbReference>
<dbReference type="InterPro" id="IPR014756">
    <property type="entry name" value="Ig_E-set"/>
</dbReference>
<name>A0A835PU48_VANPL</name>
<evidence type="ECO:0000256" key="3">
    <source>
        <dbReference type="SAM" id="Phobius"/>
    </source>
</evidence>
<dbReference type="Pfam" id="PF23616">
    <property type="entry name" value="Ig_GEX2_N"/>
    <property type="match status" value="2"/>
</dbReference>
<dbReference type="EMBL" id="JADCNL010000012">
    <property type="protein sequence ID" value="KAG0457293.1"/>
    <property type="molecule type" value="Genomic_DNA"/>
</dbReference>
<organism evidence="6 7">
    <name type="scientific">Vanilla planifolia</name>
    <name type="common">Vanilla</name>
    <dbReference type="NCBI Taxonomy" id="51239"/>
    <lineage>
        <taxon>Eukaryota</taxon>
        <taxon>Viridiplantae</taxon>
        <taxon>Streptophyta</taxon>
        <taxon>Embryophyta</taxon>
        <taxon>Tracheophyta</taxon>
        <taxon>Spermatophyta</taxon>
        <taxon>Magnoliopsida</taxon>
        <taxon>Liliopsida</taxon>
        <taxon>Asparagales</taxon>
        <taxon>Orchidaceae</taxon>
        <taxon>Vanilloideae</taxon>
        <taxon>Vanilleae</taxon>
        <taxon>Vanilla</taxon>
    </lineage>
</organism>
<dbReference type="Gene3D" id="2.60.40.2810">
    <property type="match status" value="1"/>
</dbReference>
<evidence type="ECO:0000313" key="7">
    <source>
        <dbReference type="Proteomes" id="UP000636800"/>
    </source>
</evidence>
<sequence>MRGSVEVFYRMPWFAIWIVLSVSATADDFPSEGFRVKVSQPRFAVSWLDDRSIYQAGDAATVRIKLLDNSFNGNLSTVKLYFSVSVCWQKGNSSYISAVFLYVGEDSSFYNISFTPIRVGEFSLIVVEDFSGVSDSSLHFRVIAGHIYPSACLPSWNNVAEEVVTGMKAFLLVFAKDAFGNNISSMEVPSKDYFILSATYQNGSLAENFNLLSCTWNELGYFGIEFIPTIAGSLLLHICGDNQTLNGSPLPFLVKPGILNISNSIARWKYEINSLQIFSKLEIFIYQKDQFGNSVPGFYPFDARVVQKETGLSVPVADLSFEVVAYGVQLLSFAVSEPGEFALTIFKTKLNESISNAPYPFSVFVGYCHGLNSFANGSGLIKSVAGRVSYFTVFLKDAYWNPSPVEAEKLYVQIFSRNGSFVVGPIIFPLRSINGTSHGPFTGFRESMGNTEFAVGMASKKLRTFIGRSTIQASEFRVTYIPEKSGDYEILLFCGNIPLNNGSSYFMKASSGIVDISKSRVVNFQSKVKKLEQLEVFVQLVDSYWNFVSSLEAYLNLHFQEKNNSHFMRTDFLENKDGLYVGYYTPRDLGNYNICISFAEKFLDPCPIEFHVYESKYFPEAKNDSISVWEEESVIFDVLSNDYALEGQLSVVEFSKPHHGSLLQYGRMFRYTPFKGYFGNDSFTYTISDVNNNVDLGTAFISVLCKPPQFSSLPLHLNVTEDVMSPQFGGFPGFEIMYSDSEENISLAINAKFGSVYLAPTHIDISEPMGGMLSFGRGGRKGKDLVLTGRIGIINDALQLIQYLSNENFYGEDIISLYATNINGVQDSHVPVMVKPINDPPIIRVPKLIILGNDASDGFQIFDKQRDAFEFSVVDTDIFHYPGNRSHLKVMFSVELNDGLLSTTLPVHLIKTIELKTKSSNQWQPLQTYVTIANHFIMKGKGVRFKGTIADSNNAMQRLFYQGAGLDAMLTITINDLGNYGCSSSCTDMVSFPLSAEATVKLIKRRPLSSTMAFLLGSAIFCEIAMLFLLGGSLLFFICKCMNALQKERKISSSITKAICREESYDSENEKFSASTSLSFARMHFRERSRQGIRSDESQESELPLSYQAIGDYVQYNPSCIEMQRLRQHGND</sequence>
<dbReference type="AlphaFoldDB" id="A0A835PU48"/>
<reference evidence="6 7" key="1">
    <citation type="journal article" date="2020" name="Nat. Food">
        <title>A phased Vanilla planifolia genome enables genetic improvement of flavour and production.</title>
        <authorList>
            <person name="Hasing T."/>
            <person name="Tang H."/>
            <person name="Brym M."/>
            <person name="Khazi F."/>
            <person name="Huang T."/>
            <person name="Chambers A.H."/>
        </authorList>
    </citation>
    <scope>NUCLEOTIDE SEQUENCE [LARGE SCALE GENOMIC DNA]</scope>
    <source>
        <tissue evidence="6">Leaf</tissue>
    </source>
</reference>